<evidence type="ECO:0000313" key="2">
    <source>
        <dbReference type="Proteomes" id="UP000027393"/>
    </source>
</evidence>
<evidence type="ECO:0008006" key="3">
    <source>
        <dbReference type="Google" id="ProtNLM"/>
    </source>
</evidence>
<proteinExistence type="predicted"/>
<dbReference type="RefSeq" id="YP_009055460.1">
    <property type="nucleotide sequence ID" value="NC_024785.1"/>
</dbReference>
<accession>A0A068CCL2</accession>
<dbReference type="OrthoDB" id="10506at10239"/>
<dbReference type="Gene3D" id="1.10.287.1080">
    <property type="entry name" value="MazG-like"/>
    <property type="match status" value="1"/>
</dbReference>
<sequence length="186" mass="21434">MEQLIKQIEQWASDRNIIKGSKPIDQAMKLFSEFGELADNVGKGRDIKDDCGDIFIVLTIISSQFKDGLMEKVCNESYLPFIDWAEDQKPECVCNLKDLVVMLLRDLSILAQNLDTYDISDEVYSCVVCLKRIAELSETTLEECVQLAYDDIKNRHGYMKNGIFIKISDMTEIEREEYQKSINDRP</sequence>
<keyword evidence="2" id="KW-1185">Reference proteome</keyword>
<name>A0A068CCL2_9CAUD</name>
<dbReference type="EMBL" id="KJ817802">
    <property type="protein sequence ID" value="AID17953.1"/>
    <property type="molecule type" value="Genomic_DNA"/>
</dbReference>
<gene>
    <name evidence="1" type="ORF">BPABA14_00390</name>
</gene>
<dbReference type="SUPFAM" id="SSF101386">
    <property type="entry name" value="all-alpha NTP pyrophosphatases"/>
    <property type="match status" value="1"/>
</dbReference>
<organism evidence="1 2">
    <name type="scientific">Acinetobacter phage YMC-13-01-C62</name>
    <dbReference type="NCBI Taxonomy" id="1505225"/>
    <lineage>
        <taxon>Viruses</taxon>
        <taxon>Duplodnaviria</taxon>
        <taxon>Heunggongvirae</taxon>
        <taxon>Uroviricota</taxon>
        <taxon>Caudoviricetes</taxon>
        <taxon>Obolenskvirus</taxon>
        <taxon>Obolenskvirus AbC62</taxon>
    </lineage>
</organism>
<evidence type="ECO:0000313" key="1">
    <source>
        <dbReference type="EMBL" id="AID17953.1"/>
    </source>
</evidence>
<dbReference type="KEGG" id="vg:20283728"/>
<protein>
    <recommendedName>
        <fullName evidence="3">NTP pyrophosphohydrolase MazG putative catalytic core domain-containing protein</fullName>
    </recommendedName>
</protein>
<reference evidence="1 2" key="1">
    <citation type="submission" date="2014-05" db="EMBL/GenBank/DDBJ databases">
        <title>Complete Genome Sequence of the Acinetobacter phage YMC/13/01/C62.</title>
        <authorList>
            <person name="Jeon J."/>
            <person name="Yong D."/>
            <person name="Lee K."/>
        </authorList>
    </citation>
    <scope>NUCLEOTIDE SEQUENCE [LARGE SCALE GENOMIC DNA]</scope>
</reference>
<dbReference type="Proteomes" id="UP000027393">
    <property type="component" value="Segment"/>
</dbReference>
<dbReference type="GeneID" id="20283728"/>